<sequence>MISIIPLTYLLFLALMLTPMTIFLIIQVANFFNQQSYLSKQAIKAHQSQNKKILLISNYENKYKIANIYINKKSWHLALTILYNGIYYNTKMDKYWFAKYHNAIGFIFEQLDFNIIARQHYLLASKICPNYKYALKNLNRLNSNEYNRDSRI</sequence>
<gene>
    <name evidence="2" type="primary">ycf37</name>
</gene>
<reference evidence="2" key="1">
    <citation type="journal article" date="2019" name="Phycologia">
        <title>Chloroplast and mitochondrial genomes of Balbiania investiens (Balbianiales, Nemaliophycidae).</title>
        <authorList>
            <person name="Evans J.R."/>
            <person name="StAmour N."/>
            <person name="Verbruggen H."/>
            <person name="Salomaki E.D."/>
            <person name="Vis M.L."/>
        </authorList>
    </citation>
    <scope>NUCLEOTIDE SEQUENCE</scope>
</reference>
<keyword evidence="2" id="KW-0934">Plastid</keyword>
<name>A0A4D6BKN8_9FLOR</name>
<geneLocation type="plastid" evidence="2"/>
<accession>A0A4D6BKN8</accession>
<evidence type="ECO:0000313" key="2">
    <source>
        <dbReference type="EMBL" id="QBX88350.1"/>
    </source>
</evidence>
<feature type="transmembrane region" description="Helical" evidence="1">
    <location>
        <begin position="7"/>
        <end position="32"/>
    </location>
</feature>
<keyword evidence="1" id="KW-0472">Membrane</keyword>
<dbReference type="EMBL" id="MH026107">
    <property type="protein sequence ID" value="QBX88350.1"/>
    <property type="molecule type" value="Genomic_DNA"/>
</dbReference>
<evidence type="ECO:0000256" key="1">
    <source>
        <dbReference type="SAM" id="Phobius"/>
    </source>
</evidence>
<dbReference type="AlphaFoldDB" id="A0A4D6BKN8"/>
<protein>
    <submittedName>
        <fullName evidence="2">Uncharacterized protein</fullName>
    </submittedName>
</protein>
<dbReference type="GeneID" id="40138447"/>
<keyword evidence="1" id="KW-1133">Transmembrane helix</keyword>
<dbReference type="RefSeq" id="YP_009628567.1">
    <property type="nucleotide sequence ID" value="NC_042170.1"/>
</dbReference>
<proteinExistence type="predicted"/>
<organism evidence="2">
    <name type="scientific">Acrochaetium secundatum</name>
    <dbReference type="NCBI Taxonomy" id="209631"/>
    <lineage>
        <taxon>Eukaryota</taxon>
        <taxon>Rhodophyta</taxon>
        <taxon>Florideophyceae</taxon>
        <taxon>Nemaliophycidae</taxon>
        <taxon>Acrochaetiales</taxon>
        <taxon>Acrochaetiaceae</taxon>
        <taxon>Acrochaetium</taxon>
    </lineage>
</organism>
<keyword evidence="1" id="KW-0812">Transmembrane</keyword>